<dbReference type="CDD" id="cd07812">
    <property type="entry name" value="SRPBCC"/>
    <property type="match status" value="1"/>
</dbReference>
<reference evidence="1" key="2">
    <citation type="submission" date="2022-08" db="UniProtKB">
        <authorList>
            <consortium name="EnsemblMetazoa"/>
        </authorList>
    </citation>
    <scope>IDENTIFICATION</scope>
    <source>
        <strain evidence="1">STECLA/ALBI9_A</strain>
    </source>
</reference>
<dbReference type="AlphaFoldDB" id="A0A182FGU7"/>
<sequence length="199" mass="23729">MIRWRVPNRMLIATLSAIALYFFLSSGYREYELSGVVPHTKPEDVWDFLADFSHMKRLNPTIIDFKVISESGYRNDWKYTVSYEEKLSHWPYTYNHGLGHYMVTKLSEEHGGVYSVASKHRTCFLSGLFCPQAEGEFTIRHINDHDTLVTEVVRYTCPFFFGSFCRREVEYQRHEIMRKLKEHFEHLRHQKMHAARGRR</sequence>
<proteinExistence type="predicted"/>
<dbReference type="VEuPathDB" id="VectorBase:AALB005740"/>
<protein>
    <submittedName>
        <fullName evidence="1">Uncharacterized protein</fullName>
    </submittedName>
</protein>
<name>A0A182FGU7_ANOAL</name>
<dbReference type="Gene3D" id="3.30.530.20">
    <property type="match status" value="1"/>
</dbReference>
<keyword evidence="2" id="KW-1185">Reference proteome</keyword>
<reference evidence="1 2" key="1">
    <citation type="journal article" date="2017" name="G3 (Bethesda)">
        <title>The Physical Genome Mapping of Anopheles albimanus Corrected Scaffold Misassemblies and Identified Interarm Rearrangements in Genus Anopheles.</title>
        <authorList>
            <person name="Artemov G.N."/>
            <person name="Peery A.N."/>
            <person name="Jiang X."/>
            <person name="Tu Z."/>
            <person name="Stegniy V.N."/>
            <person name="Sharakhova M.V."/>
            <person name="Sharakhov I.V."/>
        </authorList>
    </citation>
    <scope>NUCLEOTIDE SEQUENCE [LARGE SCALE GENOMIC DNA]</scope>
    <source>
        <strain evidence="1 2">ALBI9_A</strain>
    </source>
</reference>
<evidence type="ECO:0000313" key="2">
    <source>
        <dbReference type="Proteomes" id="UP000069272"/>
    </source>
</evidence>
<dbReference type="VEuPathDB" id="VectorBase:AALB20_037414"/>
<accession>A0A182FGU7</accession>
<dbReference type="SUPFAM" id="SSF55961">
    <property type="entry name" value="Bet v1-like"/>
    <property type="match status" value="1"/>
</dbReference>
<dbReference type="InterPro" id="IPR023393">
    <property type="entry name" value="START-like_dom_sf"/>
</dbReference>
<dbReference type="EnsemblMetazoa" id="AALB005740-RA">
    <property type="protein sequence ID" value="AALB005740-PA"/>
    <property type="gene ID" value="AALB005740"/>
</dbReference>
<evidence type="ECO:0000313" key="1">
    <source>
        <dbReference type="EnsemblMetazoa" id="AALB005740-PA"/>
    </source>
</evidence>
<organism evidence="1 2">
    <name type="scientific">Anopheles albimanus</name>
    <name type="common">New world malaria mosquito</name>
    <dbReference type="NCBI Taxonomy" id="7167"/>
    <lineage>
        <taxon>Eukaryota</taxon>
        <taxon>Metazoa</taxon>
        <taxon>Ecdysozoa</taxon>
        <taxon>Arthropoda</taxon>
        <taxon>Hexapoda</taxon>
        <taxon>Insecta</taxon>
        <taxon>Pterygota</taxon>
        <taxon>Neoptera</taxon>
        <taxon>Endopterygota</taxon>
        <taxon>Diptera</taxon>
        <taxon>Nematocera</taxon>
        <taxon>Culicoidea</taxon>
        <taxon>Culicidae</taxon>
        <taxon>Anophelinae</taxon>
        <taxon>Anopheles</taxon>
    </lineage>
</organism>
<dbReference type="Proteomes" id="UP000069272">
    <property type="component" value="Chromosome 3L"/>
</dbReference>